<feature type="transmembrane region" description="Helical" evidence="2">
    <location>
        <begin position="69"/>
        <end position="89"/>
    </location>
</feature>
<keyword evidence="2" id="KW-0812">Transmembrane</keyword>
<reference evidence="4" key="1">
    <citation type="submission" date="2017-02" db="EMBL/GenBank/DDBJ databases">
        <authorList>
            <person name="Dridi B."/>
        </authorList>
    </citation>
    <scope>NUCLEOTIDE SEQUENCE [LARGE SCALE GENOMIC DNA]</scope>
    <source>
        <strain evidence="4">B Co 03.10</strain>
    </source>
</reference>
<protein>
    <recommendedName>
        <fullName evidence="5">PH domain-containing protein</fullName>
    </recommendedName>
</protein>
<evidence type="ECO:0000256" key="2">
    <source>
        <dbReference type="SAM" id="Phobius"/>
    </source>
</evidence>
<gene>
    <name evidence="3" type="ORF">FM105_12130</name>
</gene>
<sequence length="219" mass="23071">MEHDDDHTSGQESSPLGRGSGTPGQTGRESGRDGSLDLRTSSAATIGWVAIGAAAVVAILIVLQVPATAAVSMLGLPAFIAVLAWTCYLRPRATLRPDGVLVINIVRTYDVPFARIVDIDRRLGVTLETDSGKKIGVWALPNSGRRARREGLSRGVVEEHTPSEIERLEAAQRVWLQADSPGGTGGSGEVITEVRALPIALCALTAVWALWGLGFSAAL</sequence>
<keyword evidence="2" id="KW-1133">Transmembrane helix</keyword>
<evidence type="ECO:0000313" key="4">
    <source>
        <dbReference type="Proteomes" id="UP000196581"/>
    </source>
</evidence>
<accession>A0A1X6XL67</accession>
<dbReference type="Proteomes" id="UP000196581">
    <property type="component" value="Unassembled WGS sequence"/>
</dbReference>
<dbReference type="RefSeq" id="WP_087008557.1">
    <property type="nucleotide sequence ID" value="NZ_FWFF01000019.1"/>
</dbReference>
<organism evidence="3 4">
    <name type="scientific">Brevibacterium yomogidense</name>
    <dbReference type="NCBI Taxonomy" id="946573"/>
    <lineage>
        <taxon>Bacteria</taxon>
        <taxon>Bacillati</taxon>
        <taxon>Actinomycetota</taxon>
        <taxon>Actinomycetes</taxon>
        <taxon>Micrococcales</taxon>
        <taxon>Brevibacteriaceae</taxon>
        <taxon>Brevibacterium</taxon>
    </lineage>
</organism>
<proteinExistence type="predicted"/>
<evidence type="ECO:0000313" key="3">
    <source>
        <dbReference type="EMBL" id="SLN00054.1"/>
    </source>
</evidence>
<evidence type="ECO:0000256" key="1">
    <source>
        <dbReference type="SAM" id="MobiDB-lite"/>
    </source>
</evidence>
<feature type="transmembrane region" description="Helical" evidence="2">
    <location>
        <begin position="42"/>
        <end position="63"/>
    </location>
</feature>
<dbReference type="EMBL" id="FWFF01000019">
    <property type="protein sequence ID" value="SLN00054.1"/>
    <property type="molecule type" value="Genomic_DNA"/>
</dbReference>
<name>A0A1X6XL67_9MICO</name>
<dbReference type="AlphaFoldDB" id="A0A1X6XL67"/>
<feature type="region of interest" description="Disordered" evidence="1">
    <location>
        <begin position="1"/>
        <end position="36"/>
    </location>
</feature>
<keyword evidence="4" id="KW-1185">Reference proteome</keyword>
<evidence type="ECO:0008006" key="5">
    <source>
        <dbReference type="Google" id="ProtNLM"/>
    </source>
</evidence>
<feature type="transmembrane region" description="Helical" evidence="2">
    <location>
        <begin position="196"/>
        <end position="218"/>
    </location>
</feature>
<keyword evidence="2" id="KW-0472">Membrane</keyword>